<dbReference type="OrthoDB" id="9814490at2"/>
<dbReference type="InterPro" id="IPR001451">
    <property type="entry name" value="Hexapep"/>
</dbReference>
<dbReference type="InterPro" id="IPR051159">
    <property type="entry name" value="Hexapeptide_acetyltransf"/>
</dbReference>
<keyword evidence="2" id="KW-1185">Reference proteome</keyword>
<proteinExistence type="predicted"/>
<reference evidence="1 2" key="1">
    <citation type="journal article" date="2014" name="Curr. Microbiol.">
        <title>Spirosoma radiotolerans sp. nov., a gamma-radiation-resistant bacterium isolated from gamma ray-irradiated soil.</title>
        <authorList>
            <person name="Lee J.J."/>
            <person name="Srinivasan S."/>
            <person name="Lim S."/>
            <person name="Joe M."/>
            <person name="Im S."/>
            <person name="Bae S.I."/>
            <person name="Park K.R."/>
            <person name="Han J.H."/>
            <person name="Park S.H."/>
            <person name="Joo B.M."/>
            <person name="Park S.J."/>
            <person name="Kim M.K."/>
        </authorList>
    </citation>
    <scope>NUCLEOTIDE SEQUENCE [LARGE SCALE GENOMIC DNA]</scope>
    <source>
        <strain evidence="1 2">DG5A</strain>
    </source>
</reference>
<dbReference type="KEGG" id="srd:SD10_15240"/>
<dbReference type="PANTHER" id="PTHR23416">
    <property type="entry name" value="SIALIC ACID SYNTHASE-RELATED"/>
    <property type="match status" value="1"/>
</dbReference>
<dbReference type="InterPro" id="IPR011004">
    <property type="entry name" value="Trimer_LpxA-like_sf"/>
</dbReference>
<dbReference type="RefSeq" id="WP_046574791.1">
    <property type="nucleotide sequence ID" value="NZ_CP010429.1"/>
</dbReference>
<organism evidence="1 2">
    <name type="scientific">Spirosoma radiotolerans</name>
    <dbReference type="NCBI Taxonomy" id="1379870"/>
    <lineage>
        <taxon>Bacteria</taxon>
        <taxon>Pseudomonadati</taxon>
        <taxon>Bacteroidota</taxon>
        <taxon>Cytophagia</taxon>
        <taxon>Cytophagales</taxon>
        <taxon>Cytophagaceae</taxon>
        <taxon>Spirosoma</taxon>
    </lineage>
</organism>
<dbReference type="HOGENOM" id="CLU_051638_7_0_10"/>
<gene>
    <name evidence="1" type="ORF">SD10_15240</name>
</gene>
<dbReference type="EMBL" id="CP010429">
    <property type="protein sequence ID" value="AKD56049.1"/>
    <property type="molecule type" value="Genomic_DNA"/>
</dbReference>
<accession>A0A0E3ZX74</accession>
<dbReference type="CDD" id="cd04647">
    <property type="entry name" value="LbH_MAT_like"/>
    <property type="match status" value="1"/>
</dbReference>
<name>A0A0E3ZX74_9BACT</name>
<evidence type="ECO:0000313" key="2">
    <source>
        <dbReference type="Proteomes" id="UP000033054"/>
    </source>
</evidence>
<dbReference type="PANTHER" id="PTHR23416:SF78">
    <property type="entry name" value="LIPOPOLYSACCHARIDE BIOSYNTHESIS O-ACETYL TRANSFERASE WBBJ-RELATED"/>
    <property type="match status" value="1"/>
</dbReference>
<dbReference type="Gene3D" id="2.160.10.10">
    <property type="entry name" value="Hexapeptide repeat proteins"/>
    <property type="match status" value="1"/>
</dbReference>
<dbReference type="AlphaFoldDB" id="A0A0E3ZX74"/>
<dbReference type="PATRIC" id="fig|1379870.5.peg.3313"/>
<dbReference type="Proteomes" id="UP000033054">
    <property type="component" value="Chromosome"/>
</dbReference>
<dbReference type="SUPFAM" id="SSF51161">
    <property type="entry name" value="Trimeric LpxA-like enzymes"/>
    <property type="match status" value="2"/>
</dbReference>
<sequence>MKLIQYIVNKKNPSFIFDENVNSVTFINLLFKYSLDFLRGFLYYILHFKKPKIVFIGRNVSFFNSQNIQLGSWSTIGTGVYLSGLGKGKIIIGRSSGIGSYSQIIISTSFNNIGEHITIGNNVGIGQFSSLGGSGGLEIHDNCIIGQYFSCHPENHNYSNINLLIKDQGTTRSKIVIGQNCWIGAKVTILAGVYVGNNCVIAAGAVVTKSIPDNAVVAGVPAKIIKIRT</sequence>
<dbReference type="GO" id="GO:0016740">
    <property type="term" value="F:transferase activity"/>
    <property type="evidence" value="ECO:0007669"/>
    <property type="project" value="UniProtKB-KW"/>
</dbReference>
<dbReference type="STRING" id="1379870.SD10_15240"/>
<protein>
    <submittedName>
        <fullName evidence="1">Acetyltransferase</fullName>
    </submittedName>
</protein>
<keyword evidence="1" id="KW-0808">Transferase</keyword>
<dbReference type="Pfam" id="PF00132">
    <property type="entry name" value="Hexapep"/>
    <property type="match status" value="1"/>
</dbReference>
<evidence type="ECO:0000313" key="1">
    <source>
        <dbReference type="EMBL" id="AKD56049.1"/>
    </source>
</evidence>